<reference evidence="2" key="1">
    <citation type="journal article" date="2014" name="Genome Announc.">
        <title>Complete Genome Sequence of Campylobacter iguaniorum Strain 1485ET, Isolated from a Bearded Dragon (Pogona vitticeps).</title>
        <authorList>
            <person name="Gilbert M.J."/>
            <person name="Miller W.G."/>
            <person name="Yee E."/>
            <person name="Kik M."/>
            <person name="Wagenaar J.A."/>
            <person name="Duim B."/>
        </authorList>
    </citation>
    <scope>NUCLEOTIDE SEQUENCE [LARGE SCALE GENOMIC DNA]</scope>
    <source>
        <strain evidence="2">1485E</strain>
    </source>
</reference>
<dbReference type="Gene3D" id="3.40.91.50">
    <property type="match status" value="1"/>
</dbReference>
<dbReference type="eggNOG" id="ENOG5031DFE">
    <property type="taxonomic scope" value="Bacteria"/>
</dbReference>
<accession>A0A076F7T0</accession>
<sequence length="535" mass="62773">MARKFEQKILSFSTTIRNPKRIPNFLKILSIFENQILTNEIILKIVKNVINAKIYYPQQLMNLHPNLKDIFQSEDGFSDDELEFIVQNSEQNHKEKGFEKGWESRFDTWYKLMKEFGFCYYQKNKKILISNTGKMLINSIKDDNSIDDEIVSNVFLNAMSRYQVGNPFKKNSNLTTPFVLLLKLIEKLHTCDPNSTGIYRDEISILLCYPNNNVNELFATILNLRNEIYKISKLNFGYSDEFIYEKCLKLLNSTNETRFKISQITGEAIDEYIRKMRITGLISLRGNGRFLDFNKNEMVKINYILSKPIPQYENFLNDNDEKAFEFYKYMSQIDENFTQRQETEETSQNIKLQSLEKFALNYDKNFIKDELLITCSKNKKSDDMVLKLIDKPLRFEFLTSIILKQAFKNAEILPNYICDDEGIPIRFASGNKADIIANDKKCESYIEVSLMAGRIQVANEIIPIERHLLKNIENSQNKKIKFSIFVAPQIHDDVKRYVDFSKFDKNIDILCFSSDDFIKKLENTDELFDMCLNSI</sequence>
<evidence type="ECO:0000313" key="2">
    <source>
        <dbReference type="Proteomes" id="UP000028486"/>
    </source>
</evidence>
<dbReference type="OrthoDB" id="5314016at2"/>
<keyword evidence="1" id="KW-0378">Hydrolase</keyword>
<keyword evidence="1" id="KW-0255">Endonuclease</keyword>
<evidence type="ECO:0000313" key="1">
    <source>
        <dbReference type="EMBL" id="AII14106.1"/>
    </source>
</evidence>
<dbReference type="STRING" id="1244531.CIG2463D_0240"/>
<dbReference type="Proteomes" id="UP000028486">
    <property type="component" value="Chromosome"/>
</dbReference>
<dbReference type="KEGG" id="caj:CIG1485E_0235"/>
<protein>
    <submittedName>
        <fullName evidence="1">Type II restriction endonuclease, AlwI family</fullName>
    </submittedName>
</protein>
<dbReference type="HOGENOM" id="CLU_032547_0_0_7"/>
<keyword evidence="1" id="KW-0540">Nuclease</keyword>
<dbReference type="InterPro" id="IPR018573">
    <property type="entry name" value="Restrct_endonuc_II_AlwI"/>
</dbReference>
<organism evidence="1 2">
    <name type="scientific">Campylobacter iguaniorum</name>
    <dbReference type="NCBI Taxonomy" id="1244531"/>
    <lineage>
        <taxon>Bacteria</taxon>
        <taxon>Pseudomonadati</taxon>
        <taxon>Campylobacterota</taxon>
        <taxon>Epsilonproteobacteria</taxon>
        <taxon>Campylobacterales</taxon>
        <taxon>Campylobacteraceae</taxon>
        <taxon>Campylobacter</taxon>
    </lineage>
</organism>
<gene>
    <name evidence="1" type="ORF">CIG1485E_0235</name>
</gene>
<name>A0A076F7T0_9BACT</name>
<dbReference type="REBASE" id="90511">
    <property type="entry name" value="Csp1485ORF236P"/>
</dbReference>
<dbReference type="PATRIC" id="fig|1244531.5.peg.244"/>
<keyword evidence="2" id="KW-1185">Reference proteome</keyword>
<dbReference type="AlphaFoldDB" id="A0A076F7T0"/>
<proteinExistence type="predicted"/>
<dbReference type="Pfam" id="PF09491">
    <property type="entry name" value="RE_AlwI"/>
    <property type="match status" value="1"/>
</dbReference>
<dbReference type="RefSeq" id="WP_038452800.1">
    <property type="nucleotide sequence ID" value="NZ_CP009043.1"/>
</dbReference>
<dbReference type="GO" id="GO:0004519">
    <property type="term" value="F:endonuclease activity"/>
    <property type="evidence" value="ECO:0007669"/>
    <property type="project" value="UniProtKB-KW"/>
</dbReference>
<dbReference type="EMBL" id="CP009043">
    <property type="protein sequence ID" value="AII14106.1"/>
    <property type="molecule type" value="Genomic_DNA"/>
</dbReference>